<gene>
    <name evidence="11" type="ORF">J2Z83_000185</name>
</gene>
<reference evidence="11 12" key="1">
    <citation type="submission" date="2021-03" db="EMBL/GenBank/DDBJ databases">
        <title>Genomic Encyclopedia of Type Strains, Phase IV (KMG-IV): sequencing the most valuable type-strain genomes for metagenomic binning, comparative biology and taxonomic classification.</title>
        <authorList>
            <person name="Goeker M."/>
        </authorList>
    </citation>
    <scope>NUCLEOTIDE SEQUENCE [LARGE SCALE GENOMIC DNA]</scope>
    <source>
        <strain evidence="11 12">DSM 25609</strain>
    </source>
</reference>
<keyword evidence="4 10" id="KW-1003">Cell membrane</keyword>
<name>A0ABS4IB71_9BACI</name>
<evidence type="ECO:0000256" key="10">
    <source>
        <dbReference type="RuleBase" id="RU364125"/>
    </source>
</evidence>
<keyword evidence="11" id="KW-0282">Flagellum</keyword>
<comment type="similarity">
    <text evidence="3 10">Belongs to the FliL family.</text>
</comment>
<dbReference type="Proteomes" id="UP001519345">
    <property type="component" value="Unassembled WGS sequence"/>
</dbReference>
<keyword evidence="8" id="KW-1133">Transmembrane helix</keyword>
<keyword evidence="11" id="KW-0966">Cell projection</keyword>
<evidence type="ECO:0000256" key="1">
    <source>
        <dbReference type="ARBA" id="ARBA00002254"/>
    </source>
</evidence>
<comment type="subcellular location">
    <subcellularLocation>
        <location evidence="2">Cell membrane</location>
        <topology evidence="2">Single-pass membrane protein</topology>
    </subcellularLocation>
</comment>
<evidence type="ECO:0000256" key="6">
    <source>
        <dbReference type="ARBA" id="ARBA00022692"/>
    </source>
</evidence>
<keyword evidence="6" id="KW-0812">Transmembrane</keyword>
<evidence type="ECO:0000313" key="12">
    <source>
        <dbReference type="Proteomes" id="UP001519345"/>
    </source>
</evidence>
<protein>
    <recommendedName>
        <fullName evidence="10">Flagellar protein FliL</fullName>
    </recommendedName>
</protein>
<comment type="function">
    <text evidence="1 10">Controls the rotational direction of flagella during chemotaxis.</text>
</comment>
<evidence type="ECO:0000256" key="8">
    <source>
        <dbReference type="ARBA" id="ARBA00022989"/>
    </source>
</evidence>
<keyword evidence="12" id="KW-1185">Reference proteome</keyword>
<evidence type="ECO:0000256" key="5">
    <source>
        <dbReference type="ARBA" id="ARBA00022500"/>
    </source>
</evidence>
<accession>A0ABS4IB71</accession>
<proteinExistence type="inferred from homology"/>
<dbReference type="InterPro" id="IPR005503">
    <property type="entry name" value="FliL"/>
</dbReference>
<evidence type="ECO:0000256" key="7">
    <source>
        <dbReference type="ARBA" id="ARBA00022779"/>
    </source>
</evidence>
<dbReference type="Pfam" id="PF03748">
    <property type="entry name" value="FliL"/>
    <property type="match status" value="1"/>
</dbReference>
<evidence type="ECO:0000256" key="9">
    <source>
        <dbReference type="ARBA" id="ARBA00023136"/>
    </source>
</evidence>
<evidence type="ECO:0000256" key="2">
    <source>
        <dbReference type="ARBA" id="ARBA00004162"/>
    </source>
</evidence>
<keyword evidence="9 10" id="KW-0472">Membrane</keyword>
<organism evidence="11 12">
    <name type="scientific">Virgibacillus natechei</name>
    <dbReference type="NCBI Taxonomy" id="1216297"/>
    <lineage>
        <taxon>Bacteria</taxon>
        <taxon>Bacillati</taxon>
        <taxon>Bacillota</taxon>
        <taxon>Bacilli</taxon>
        <taxon>Bacillales</taxon>
        <taxon>Bacillaceae</taxon>
        <taxon>Virgibacillus</taxon>
    </lineage>
</organism>
<evidence type="ECO:0000256" key="3">
    <source>
        <dbReference type="ARBA" id="ARBA00008281"/>
    </source>
</evidence>
<keyword evidence="11" id="KW-0969">Cilium</keyword>
<keyword evidence="7 10" id="KW-0283">Flagellar rotation</keyword>
<comment type="caution">
    <text evidence="11">The sequence shown here is derived from an EMBL/GenBank/DDBJ whole genome shotgun (WGS) entry which is preliminary data.</text>
</comment>
<keyword evidence="5 10" id="KW-0145">Chemotaxis</keyword>
<evidence type="ECO:0000313" key="11">
    <source>
        <dbReference type="EMBL" id="MBP1968093.1"/>
    </source>
</evidence>
<evidence type="ECO:0000256" key="4">
    <source>
        <dbReference type="ARBA" id="ARBA00022475"/>
    </source>
</evidence>
<dbReference type="EMBL" id="JAGGKX010000001">
    <property type="protein sequence ID" value="MBP1968093.1"/>
    <property type="molecule type" value="Genomic_DNA"/>
</dbReference>
<sequence>MVRTIVTSLLTLVIGAALTAVVLLNVTDENNEGQAESIDDIVEHSYDSPEITTDLQSGNFVRIQFKLLTDSDAAREEIGKRDFQLKNILIKELATMDEEDFKSDLSELEDIVKSRLNEVMSEGNITDVYTINKIMQ</sequence>